<feature type="signal peptide" evidence="1">
    <location>
        <begin position="1"/>
        <end position="25"/>
    </location>
</feature>
<sequence length="256" mass="28497">MNQKLLKPFVILICLCVAIPPFSLASAESRNEELNEDEEIAIDDELSEDEEIELDEGLYDGEEVVLDEFIDPIVLYYEDFESEEELDAKVTELLNDESVSGVQVISKAEDSMIGPRAVRLPGKWYTHGAGRIKYYKLSDSYGPIINSVAGDPGVTMKLSYNKKHSATYSGDFGLNSTIVSLTVGFNVTSSYSVSYSGSYKVPTNANNRTVKRATVSSKLIYQRRSYTVVSPKYPKGKTGTAKKPIGVYYQKKLTYK</sequence>
<accession>A0A417YNK4</accession>
<keyword evidence="1" id="KW-0732">Signal</keyword>
<dbReference type="AlphaFoldDB" id="A0A417YNK4"/>
<proteinExistence type="predicted"/>
<dbReference type="EMBL" id="QWEH01000001">
    <property type="protein sequence ID" value="RHW35153.1"/>
    <property type="molecule type" value="Genomic_DNA"/>
</dbReference>
<keyword evidence="3" id="KW-1185">Reference proteome</keyword>
<protein>
    <submittedName>
        <fullName evidence="2">Uncharacterized protein</fullName>
    </submittedName>
</protein>
<evidence type="ECO:0000313" key="2">
    <source>
        <dbReference type="EMBL" id="RHW35153.1"/>
    </source>
</evidence>
<organism evidence="2 3">
    <name type="scientific">Oceanobacillus profundus</name>
    <dbReference type="NCBI Taxonomy" id="372463"/>
    <lineage>
        <taxon>Bacteria</taxon>
        <taxon>Bacillati</taxon>
        <taxon>Bacillota</taxon>
        <taxon>Bacilli</taxon>
        <taxon>Bacillales</taxon>
        <taxon>Bacillaceae</taxon>
        <taxon>Oceanobacillus</taxon>
    </lineage>
</organism>
<gene>
    <name evidence="2" type="ORF">D1B32_00600</name>
</gene>
<name>A0A417YNK4_9BACI</name>
<evidence type="ECO:0000256" key="1">
    <source>
        <dbReference type="SAM" id="SignalP"/>
    </source>
</evidence>
<dbReference type="RefSeq" id="WP_118888340.1">
    <property type="nucleotide sequence ID" value="NZ_PHUT01000001.1"/>
</dbReference>
<dbReference type="OrthoDB" id="2852556at2"/>
<dbReference type="Proteomes" id="UP000285456">
    <property type="component" value="Unassembled WGS sequence"/>
</dbReference>
<evidence type="ECO:0000313" key="3">
    <source>
        <dbReference type="Proteomes" id="UP000285456"/>
    </source>
</evidence>
<feature type="chain" id="PRO_5039160351" evidence="1">
    <location>
        <begin position="26"/>
        <end position="256"/>
    </location>
</feature>
<reference evidence="2 3" key="1">
    <citation type="journal article" date="2007" name="Int. J. Syst. Evol. Microbiol.">
        <title>Oceanobacillus profundus sp. nov., isolated from a deep-sea sediment core.</title>
        <authorList>
            <person name="Kim Y.G."/>
            <person name="Choi D.H."/>
            <person name="Hyun S."/>
            <person name="Cho B.C."/>
        </authorList>
    </citation>
    <scope>NUCLEOTIDE SEQUENCE [LARGE SCALE GENOMIC DNA]</scope>
    <source>
        <strain evidence="2 3">DSM 18246</strain>
    </source>
</reference>
<comment type="caution">
    <text evidence="2">The sequence shown here is derived from an EMBL/GenBank/DDBJ whole genome shotgun (WGS) entry which is preliminary data.</text>
</comment>